<sequence>METFPENHELIGLFECEPILTDPEQEHWFYNQLIFQTVRYDDALTVKINGCYGDLSILWKQGSRELMNLKFEKLSSLEVNMQTNDEFLTAIGSF</sequence>
<dbReference type="OrthoDB" id="1551154at2"/>
<dbReference type="RefSeq" id="WP_087505661.1">
    <property type="nucleotide sequence ID" value="NZ_BMDX01000008.1"/>
</dbReference>
<accession>A0A8J2U528</accession>
<dbReference type="EMBL" id="BMDX01000008">
    <property type="protein sequence ID" value="GGA76915.1"/>
    <property type="molecule type" value="Genomic_DNA"/>
</dbReference>
<proteinExistence type="predicted"/>
<dbReference type="AlphaFoldDB" id="A0A8J2U528"/>
<protein>
    <submittedName>
        <fullName evidence="1">Uncharacterized protein</fullName>
    </submittedName>
</protein>
<organism evidence="1 2">
    <name type="scientific">Neiella marina</name>
    <dbReference type="NCBI Taxonomy" id="508461"/>
    <lineage>
        <taxon>Bacteria</taxon>
        <taxon>Pseudomonadati</taxon>
        <taxon>Pseudomonadota</taxon>
        <taxon>Gammaproteobacteria</taxon>
        <taxon>Alteromonadales</taxon>
        <taxon>Echinimonadaceae</taxon>
        <taxon>Neiella</taxon>
    </lineage>
</organism>
<evidence type="ECO:0000313" key="2">
    <source>
        <dbReference type="Proteomes" id="UP000619743"/>
    </source>
</evidence>
<name>A0A8J2U528_9GAMM</name>
<keyword evidence="2" id="KW-1185">Reference proteome</keyword>
<gene>
    <name evidence="1" type="ORF">GCM10011369_18530</name>
</gene>
<dbReference type="Proteomes" id="UP000619743">
    <property type="component" value="Unassembled WGS sequence"/>
</dbReference>
<evidence type="ECO:0000313" key="1">
    <source>
        <dbReference type="EMBL" id="GGA76915.1"/>
    </source>
</evidence>
<reference evidence="2" key="1">
    <citation type="journal article" date="2019" name="Int. J. Syst. Evol. Microbiol.">
        <title>The Global Catalogue of Microorganisms (GCM) 10K type strain sequencing project: providing services to taxonomists for standard genome sequencing and annotation.</title>
        <authorList>
            <consortium name="The Broad Institute Genomics Platform"/>
            <consortium name="The Broad Institute Genome Sequencing Center for Infectious Disease"/>
            <person name="Wu L."/>
            <person name="Ma J."/>
        </authorList>
    </citation>
    <scope>NUCLEOTIDE SEQUENCE [LARGE SCALE GENOMIC DNA]</scope>
    <source>
        <strain evidence="2">CGMCC 1.10130</strain>
    </source>
</reference>
<comment type="caution">
    <text evidence="1">The sequence shown here is derived from an EMBL/GenBank/DDBJ whole genome shotgun (WGS) entry which is preliminary data.</text>
</comment>